<evidence type="ECO:0000313" key="8">
    <source>
        <dbReference type="Proteomes" id="UP000694044"/>
    </source>
</evidence>
<dbReference type="Proteomes" id="UP000694044">
    <property type="component" value="Unassembled WGS sequence"/>
</dbReference>
<comment type="subcellular location">
    <subcellularLocation>
        <location evidence="1 5">Secreted</location>
    </subcellularLocation>
</comment>
<dbReference type="OrthoDB" id="117626at2759"/>
<comment type="caution">
    <text evidence="7">The sequence shown here is derived from an EMBL/GenBank/DDBJ whole genome shotgun (WGS) entry which is preliminary data.</text>
</comment>
<reference evidence="7" key="1">
    <citation type="submission" date="2021-02" db="EMBL/GenBank/DDBJ databases">
        <authorList>
            <person name="Palmer J.M."/>
        </authorList>
    </citation>
    <scope>NUCLEOTIDE SEQUENCE</scope>
    <source>
        <strain evidence="7">SCRP734</strain>
    </source>
</reference>
<feature type="chain" id="PRO_5035809545" description="RxLR effector protein" evidence="5">
    <location>
        <begin position="23"/>
        <end position="195"/>
    </location>
</feature>
<comment type="domain">
    <text evidence="5">The RxLR-dEER motif acts to carry the protein into the host cell cytoplasm through binding to cell surface phosphatidylinositol-3-phosphate.</text>
</comment>
<dbReference type="InterPro" id="IPR031825">
    <property type="entry name" value="RXLR"/>
</dbReference>
<organism evidence="7 8">
    <name type="scientific">Phytophthora pseudosyringae</name>
    <dbReference type="NCBI Taxonomy" id="221518"/>
    <lineage>
        <taxon>Eukaryota</taxon>
        <taxon>Sar</taxon>
        <taxon>Stramenopiles</taxon>
        <taxon>Oomycota</taxon>
        <taxon>Peronosporomycetes</taxon>
        <taxon>Peronosporales</taxon>
        <taxon>Peronosporaceae</taxon>
        <taxon>Phytophthora</taxon>
    </lineage>
</organism>
<dbReference type="AlphaFoldDB" id="A0A8T1VED3"/>
<dbReference type="PROSITE" id="PS51257">
    <property type="entry name" value="PROKAR_LIPOPROTEIN"/>
    <property type="match status" value="1"/>
</dbReference>
<keyword evidence="3 5" id="KW-0964">Secreted</keyword>
<evidence type="ECO:0000256" key="5">
    <source>
        <dbReference type="RuleBase" id="RU367124"/>
    </source>
</evidence>
<evidence type="ECO:0000256" key="6">
    <source>
        <dbReference type="SAM" id="MobiDB-lite"/>
    </source>
</evidence>
<evidence type="ECO:0000256" key="4">
    <source>
        <dbReference type="ARBA" id="ARBA00022729"/>
    </source>
</evidence>
<evidence type="ECO:0000256" key="2">
    <source>
        <dbReference type="ARBA" id="ARBA00010400"/>
    </source>
</evidence>
<evidence type="ECO:0000313" key="7">
    <source>
        <dbReference type="EMBL" id="KAG7379667.1"/>
    </source>
</evidence>
<evidence type="ECO:0000256" key="3">
    <source>
        <dbReference type="ARBA" id="ARBA00022525"/>
    </source>
</evidence>
<feature type="region of interest" description="Disordered" evidence="6">
    <location>
        <begin position="45"/>
        <end position="71"/>
    </location>
</feature>
<dbReference type="EMBL" id="JAGDFM010000336">
    <property type="protein sequence ID" value="KAG7379667.1"/>
    <property type="molecule type" value="Genomic_DNA"/>
</dbReference>
<dbReference type="Pfam" id="PF16810">
    <property type="entry name" value="RXLR"/>
    <property type="match status" value="1"/>
</dbReference>
<proteinExistence type="inferred from homology"/>
<feature type="signal peptide" evidence="5">
    <location>
        <begin position="1"/>
        <end position="22"/>
    </location>
</feature>
<keyword evidence="4 5" id="KW-0732">Signal</keyword>
<accession>A0A8T1VED3</accession>
<evidence type="ECO:0000256" key="1">
    <source>
        <dbReference type="ARBA" id="ARBA00004613"/>
    </source>
</evidence>
<sequence>MGLVKLFLVVAVLVLTSCDASAITGAGHQRNVAKPAPIDAVFSTTDGLGGHERNLRSDAATDDSDKSLESEEEREIVPASVRYALKKLVTKDDAIYTHGTGTGYEKEWWTTVLKYYRYAKNKLDTVYRHFPGQFIVWAANKQTPAMMYEKLNVIKTTGPYDKNYRTYIKYLRFYEWLKGPTYNPVLEHGPKFKTD</sequence>
<gene>
    <name evidence="7" type="ORF">PHYPSEUDO_008302</name>
</gene>
<name>A0A8T1VED3_9STRA</name>
<comment type="function">
    <text evidence="5">Effector that suppresses plant defense responses during pathogen infection.</text>
</comment>
<comment type="similarity">
    <text evidence="2 5">Belongs to the RxLR effector family.</text>
</comment>
<keyword evidence="8" id="KW-1185">Reference proteome</keyword>
<protein>
    <recommendedName>
        <fullName evidence="5">RxLR effector protein</fullName>
    </recommendedName>
</protein>